<dbReference type="RefSeq" id="WP_025408614.1">
    <property type="nucleotide sequence ID" value="NZ_CP005749.1"/>
</dbReference>
<name>W5SWP4_9SPIR</name>
<dbReference type="AlphaFoldDB" id="W5SWP4"/>
<accession>W5SWP4</accession>
<evidence type="ECO:0008006" key="2">
    <source>
        <dbReference type="Google" id="ProtNLM"/>
    </source>
</evidence>
<dbReference type="InterPro" id="IPR004180">
    <property type="entry name" value="DUF226_BOR_spp"/>
</dbReference>
<evidence type="ECO:0000313" key="1">
    <source>
        <dbReference type="EMBL" id="AHH11302.1"/>
    </source>
</evidence>
<organism evidence="1">
    <name type="scientific">Borrelia coriaceae ATCC 43381</name>
    <dbReference type="NCBI Taxonomy" id="1408429"/>
    <lineage>
        <taxon>Bacteria</taxon>
        <taxon>Pseudomonadati</taxon>
        <taxon>Spirochaetota</taxon>
        <taxon>Spirochaetia</taxon>
        <taxon>Spirochaetales</taxon>
        <taxon>Borreliaceae</taxon>
        <taxon>Borrelia</taxon>
    </lineage>
</organism>
<dbReference type="HOGENOM" id="CLU_109712_0_0_12"/>
<dbReference type="OrthoDB" id="350406at2"/>
<keyword evidence="1" id="KW-0614">Plasmid</keyword>
<protein>
    <recommendedName>
        <fullName evidence="2">Cytosolic protein</fullName>
    </recommendedName>
</protein>
<dbReference type="Pfam" id="PF02890">
    <property type="entry name" value="DUF226"/>
    <property type="match status" value="1"/>
</dbReference>
<reference evidence="1" key="1">
    <citation type="submission" date="2013-04" db="EMBL/GenBank/DDBJ databases">
        <title>Comparative Genomics of Relapsing Fever Spirochetes.</title>
        <authorList>
            <person name="Schwan T.G."/>
            <person name="Raffel S.J."/>
            <person name="Porcella S.F."/>
            <person name="Martens C.A."/>
            <person name="Bruno D.P."/>
            <person name="Ricklefs S.M."/>
            <person name="Barbian K.B."/>
        </authorList>
    </citation>
    <scope>NUCLEOTIDE SEQUENCE</scope>
    <source>
        <strain evidence="1">Co53</strain>
        <plasmid evidence="1">unnamed</plasmid>
    </source>
</reference>
<sequence length="188" mass="23211">MERAIHELKAKLTARKSKIDKERRNFFKKIENKKCKIMYHTKIFSMINNFEAKPKKGKFWLCFRNVFNPNEYESLHLFQTRQEDKFMGIYYGFTKLTKPFIIKYEENDIKKTSKLTKIYYIEFRFKKGSVFCYLRSLYTLLKEKNKERIFYNSLLNRTLKLEREVHRFYGKEYLENKGILKWIKENQK</sequence>
<dbReference type="EMBL" id="CP005749">
    <property type="protein sequence ID" value="AHH11302.1"/>
    <property type="molecule type" value="Genomic_DNA"/>
</dbReference>
<geneLocation type="plasmid" evidence="1">
    <name>unnamed</name>
</geneLocation>
<gene>
    <name evidence="1" type="ORF">BCO_0016200</name>
</gene>
<proteinExistence type="predicted"/>